<name>A0A7L4HKP8_SCOUM</name>
<keyword evidence="5" id="KW-0227">DNA damage</keyword>
<dbReference type="GO" id="GO:0003697">
    <property type="term" value="F:single-stranded DNA binding"/>
    <property type="evidence" value="ECO:0007669"/>
    <property type="project" value="TreeGrafter"/>
</dbReference>
<dbReference type="AlphaFoldDB" id="A0A7L4HKP8"/>
<dbReference type="GO" id="GO:0005524">
    <property type="term" value="F:ATP binding"/>
    <property type="evidence" value="ECO:0007669"/>
    <property type="project" value="UniProtKB-KW"/>
</dbReference>
<feature type="non-terminal residue" evidence="12">
    <location>
        <position position="726"/>
    </location>
</feature>
<feature type="coiled-coil region" evidence="11">
    <location>
        <begin position="452"/>
        <end position="699"/>
    </location>
</feature>
<dbReference type="GO" id="GO:0005634">
    <property type="term" value="C:nucleus"/>
    <property type="evidence" value="ECO:0007669"/>
    <property type="project" value="UniProtKB-SubCell"/>
</dbReference>
<keyword evidence="8" id="KW-0233">DNA recombination</keyword>
<evidence type="ECO:0000256" key="5">
    <source>
        <dbReference type="ARBA" id="ARBA00022763"/>
    </source>
</evidence>
<evidence type="ECO:0000256" key="7">
    <source>
        <dbReference type="ARBA" id="ARBA00023054"/>
    </source>
</evidence>
<gene>
    <name evidence="12" type="primary">Smc6</name>
    <name evidence="12" type="ORF">SCOUMB_R06006</name>
</gene>
<dbReference type="EMBL" id="VZTL01007422">
    <property type="protein sequence ID" value="NXX53212.1"/>
    <property type="molecule type" value="Genomic_DNA"/>
</dbReference>
<feature type="non-terminal residue" evidence="12">
    <location>
        <position position="1"/>
    </location>
</feature>
<keyword evidence="3" id="KW-0158">Chromosome</keyword>
<evidence type="ECO:0000256" key="11">
    <source>
        <dbReference type="SAM" id="Coils"/>
    </source>
</evidence>
<keyword evidence="7 11" id="KW-0175">Coiled coil</keyword>
<evidence type="ECO:0000313" key="13">
    <source>
        <dbReference type="Proteomes" id="UP000539032"/>
    </source>
</evidence>
<keyword evidence="13" id="KW-1185">Reference proteome</keyword>
<evidence type="ECO:0000256" key="2">
    <source>
        <dbReference type="ARBA" id="ARBA00004286"/>
    </source>
</evidence>
<comment type="caution">
    <text evidence="12">The sequence shown here is derived from an EMBL/GenBank/DDBJ whole genome shotgun (WGS) entry which is preliminary data.</text>
</comment>
<dbReference type="GO" id="GO:0030915">
    <property type="term" value="C:Smc5-Smc6 complex"/>
    <property type="evidence" value="ECO:0007669"/>
    <property type="project" value="TreeGrafter"/>
</dbReference>
<dbReference type="GO" id="GO:0000724">
    <property type="term" value="P:double-strand break repair via homologous recombination"/>
    <property type="evidence" value="ECO:0007669"/>
    <property type="project" value="TreeGrafter"/>
</dbReference>
<evidence type="ECO:0000313" key="12">
    <source>
        <dbReference type="EMBL" id="NXX53212.1"/>
    </source>
</evidence>
<dbReference type="Proteomes" id="UP000539032">
    <property type="component" value="Unassembled WGS sequence"/>
</dbReference>
<comment type="subcellular location">
    <subcellularLocation>
        <location evidence="2">Chromosome</location>
    </subcellularLocation>
    <subcellularLocation>
        <location evidence="1">Nucleus</location>
    </subcellularLocation>
</comment>
<dbReference type="GO" id="GO:0035861">
    <property type="term" value="C:site of double-strand break"/>
    <property type="evidence" value="ECO:0007669"/>
    <property type="project" value="TreeGrafter"/>
</dbReference>
<evidence type="ECO:0000256" key="1">
    <source>
        <dbReference type="ARBA" id="ARBA00004123"/>
    </source>
</evidence>
<evidence type="ECO:0000256" key="3">
    <source>
        <dbReference type="ARBA" id="ARBA00022454"/>
    </source>
</evidence>
<keyword evidence="6" id="KW-0067">ATP-binding</keyword>
<dbReference type="GO" id="GO:0003684">
    <property type="term" value="F:damaged DNA binding"/>
    <property type="evidence" value="ECO:0007669"/>
    <property type="project" value="TreeGrafter"/>
</dbReference>
<feature type="coiled-coil region" evidence="11">
    <location>
        <begin position="223"/>
        <end position="271"/>
    </location>
</feature>
<protein>
    <submittedName>
        <fullName evidence="12">SMC6 protein</fullName>
    </submittedName>
</protein>
<evidence type="ECO:0000256" key="9">
    <source>
        <dbReference type="ARBA" id="ARBA00023204"/>
    </source>
</evidence>
<accession>A0A7L4HKP8</accession>
<evidence type="ECO:0000256" key="6">
    <source>
        <dbReference type="ARBA" id="ARBA00022840"/>
    </source>
</evidence>
<dbReference type="PANTHER" id="PTHR19306">
    <property type="entry name" value="STRUCTURAL MAINTENANCE OF CHROMOSOMES 5,6 SMC5, SMC6"/>
    <property type="match status" value="1"/>
</dbReference>
<keyword evidence="4" id="KW-0547">Nucleotide-binding</keyword>
<dbReference type="Gene3D" id="1.10.287.1490">
    <property type="match status" value="2"/>
</dbReference>
<dbReference type="OrthoDB" id="10072614at2759"/>
<proteinExistence type="predicted"/>
<dbReference type="SUPFAM" id="SSF57997">
    <property type="entry name" value="Tropomyosin"/>
    <property type="match status" value="1"/>
</dbReference>
<feature type="coiled-coil region" evidence="11">
    <location>
        <begin position="96"/>
        <end position="130"/>
    </location>
</feature>
<organism evidence="12 13">
    <name type="scientific">Scopus umbretta</name>
    <name type="common">Hammerkop</name>
    <dbReference type="NCBI Taxonomy" id="33581"/>
    <lineage>
        <taxon>Eukaryota</taxon>
        <taxon>Metazoa</taxon>
        <taxon>Chordata</taxon>
        <taxon>Craniata</taxon>
        <taxon>Vertebrata</taxon>
        <taxon>Euteleostomi</taxon>
        <taxon>Archelosauria</taxon>
        <taxon>Archosauria</taxon>
        <taxon>Dinosauria</taxon>
        <taxon>Saurischia</taxon>
        <taxon>Theropoda</taxon>
        <taxon>Coelurosauria</taxon>
        <taxon>Aves</taxon>
        <taxon>Neognathae</taxon>
        <taxon>Neoaves</taxon>
        <taxon>Aequornithes</taxon>
        <taxon>Pelecaniformes</taxon>
        <taxon>Scopidae</taxon>
        <taxon>Scopus</taxon>
    </lineage>
</organism>
<sequence length="726" mass="85767">FFMKATQLEQMKEDYSSIMKTKENTSVQIEQGVERLQELKLLYREKKERYKIIGFMNDMRNHLEDLKHKMAWAVVGEMEKEIQPIKEGIRAEEGNTKKFVQKLEECQVKVNEAEEKYKAIQDRLITISEEAQALHPQCIALKADVQAKRKAVNEAEVLYNRFKTELKCLGKDDEQLRKRIEELKSSANQVSEPEKSERQRKITRLREQLKSFHDEELMIGQQVDQFQQAIYKFKEEHARLRKEDCDVKQALDAKQKQLRELKDSKTNTLKRFGPHIPAFLEAVETAYRQGHFKHKPVGPLGAFIHPKDAELTLAVESCLKSLVQAFCCDNHSDERALQLLMSKYYPHGFRPQIIVNKFQNKVYDVRHRAVQHPEFPSVLTALEIDHAVVANCLIDVRGIETILLIKSSRKAREVMQFSRPPKNCREAFTAEGDQVFERRYYSSDYLRPKFLSKDVEAEISHLEKEIENKMAQLTASQQRLYSIENEIKQNENHLHGHRRHQKELQIKIRTTNAEIADLENMEEHQSVDIRTLEDEAEENKGKMESVKKDMQQQSRKMEELKNILQVAEKNFEEMKEKIHQVEEIAGPIKDELNQADSEVENSRRRLQHYEDKHKEHLACIKRHKELLAAKEKELEEKIAQARQIYSERIEVSRTVKSLDAEMNRLREKINSENDRHGNREEIVQQFHDAKERYEDANSKVNNLKKFIRLLEEIMTQRFKIYWQFLR</sequence>
<evidence type="ECO:0000256" key="10">
    <source>
        <dbReference type="ARBA" id="ARBA00023242"/>
    </source>
</evidence>
<reference evidence="12 13" key="1">
    <citation type="submission" date="2020-02" db="EMBL/GenBank/DDBJ databases">
        <title>Bird 10,000 Genomes (B10K) Project - Family phase.</title>
        <authorList>
            <person name="Zhang G."/>
        </authorList>
    </citation>
    <scope>NUCLEOTIDE SEQUENCE [LARGE SCALE GENOMIC DNA]</scope>
    <source>
        <strain evidence="12">B10K-DU-002-70</strain>
        <tissue evidence="12">Muscle</tissue>
    </source>
</reference>
<evidence type="ECO:0000256" key="4">
    <source>
        <dbReference type="ARBA" id="ARBA00022741"/>
    </source>
</evidence>
<dbReference type="PANTHER" id="PTHR19306:SF6">
    <property type="entry name" value="STRUCTURAL MAINTENANCE OF CHROMOSOMES PROTEIN 6"/>
    <property type="match status" value="1"/>
</dbReference>
<keyword evidence="10" id="KW-0539">Nucleus</keyword>
<keyword evidence="9" id="KW-0234">DNA repair</keyword>
<evidence type="ECO:0000256" key="8">
    <source>
        <dbReference type="ARBA" id="ARBA00023172"/>
    </source>
</evidence>